<organism evidence="2 3">
    <name type="scientific">Flavobacterium rhamnosiphilum</name>
    <dbReference type="NCBI Taxonomy" id="2541724"/>
    <lineage>
        <taxon>Bacteria</taxon>
        <taxon>Pseudomonadati</taxon>
        <taxon>Bacteroidota</taxon>
        <taxon>Flavobacteriia</taxon>
        <taxon>Flavobacteriales</taxon>
        <taxon>Flavobacteriaceae</taxon>
        <taxon>Flavobacterium</taxon>
    </lineage>
</organism>
<feature type="signal peptide" evidence="1">
    <location>
        <begin position="1"/>
        <end position="25"/>
    </location>
</feature>
<dbReference type="AlphaFoldDB" id="A0A4R5F489"/>
<evidence type="ECO:0008006" key="4">
    <source>
        <dbReference type="Google" id="ProtNLM"/>
    </source>
</evidence>
<sequence>MKITGKIKTVFALAIAMLFASNVEAQETKEVIEVKEVPNYDQGFRLGFGLNGGYSVDDPYKLALGADARLQYDLSKRYSVTLTTGFNNLFVSKADGDDLGFIPVKAGFKAFVWNDQFYVMGEAGAGFAVTNDYNQTSLILAPSIGYATKYIDLSLRYEHYSDFPRVNNNGTLGEGVGQIGVRVAYGFKL</sequence>
<dbReference type="EMBL" id="SMLG01000012">
    <property type="protein sequence ID" value="TDE42286.1"/>
    <property type="molecule type" value="Genomic_DNA"/>
</dbReference>
<keyword evidence="1" id="KW-0732">Signal</keyword>
<name>A0A4R5F489_9FLAO</name>
<evidence type="ECO:0000313" key="3">
    <source>
        <dbReference type="Proteomes" id="UP000294814"/>
    </source>
</evidence>
<gene>
    <name evidence="2" type="ORF">E0I26_14130</name>
</gene>
<evidence type="ECO:0000313" key="2">
    <source>
        <dbReference type="EMBL" id="TDE42286.1"/>
    </source>
</evidence>
<feature type="chain" id="PRO_5020466888" description="Outer membrane protein beta-barrel domain-containing protein" evidence="1">
    <location>
        <begin position="26"/>
        <end position="189"/>
    </location>
</feature>
<dbReference type="Proteomes" id="UP000294814">
    <property type="component" value="Unassembled WGS sequence"/>
</dbReference>
<dbReference type="OrthoDB" id="791021at2"/>
<reference evidence="2 3" key="1">
    <citation type="submission" date="2019-03" db="EMBL/GenBank/DDBJ databases">
        <title>Novel species of Flavobacterium.</title>
        <authorList>
            <person name="Liu Q."/>
            <person name="Xin Y.-H."/>
        </authorList>
    </citation>
    <scope>NUCLEOTIDE SEQUENCE [LARGE SCALE GENOMIC DNA]</scope>
    <source>
        <strain evidence="2 3">LB3P52</strain>
    </source>
</reference>
<evidence type="ECO:0000256" key="1">
    <source>
        <dbReference type="SAM" id="SignalP"/>
    </source>
</evidence>
<dbReference type="RefSeq" id="WP_131917088.1">
    <property type="nucleotide sequence ID" value="NZ_SMLG01000012.1"/>
</dbReference>
<comment type="caution">
    <text evidence="2">The sequence shown here is derived from an EMBL/GenBank/DDBJ whole genome shotgun (WGS) entry which is preliminary data.</text>
</comment>
<accession>A0A4R5F489</accession>
<protein>
    <recommendedName>
        <fullName evidence="4">Outer membrane protein beta-barrel domain-containing protein</fullName>
    </recommendedName>
</protein>
<proteinExistence type="predicted"/>
<keyword evidence="3" id="KW-1185">Reference proteome</keyword>